<feature type="chain" id="PRO_5043430150" evidence="1">
    <location>
        <begin position="24"/>
        <end position="72"/>
    </location>
</feature>
<keyword evidence="1" id="KW-0732">Signal</keyword>
<organism evidence="2 3">
    <name type="scientific">Popillia japonica</name>
    <name type="common">Japanese beetle</name>
    <dbReference type="NCBI Taxonomy" id="7064"/>
    <lineage>
        <taxon>Eukaryota</taxon>
        <taxon>Metazoa</taxon>
        <taxon>Ecdysozoa</taxon>
        <taxon>Arthropoda</taxon>
        <taxon>Hexapoda</taxon>
        <taxon>Insecta</taxon>
        <taxon>Pterygota</taxon>
        <taxon>Neoptera</taxon>
        <taxon>Endopterygota</taxon>
        <taxon>Coleoptera</taxon>
        <taxon>Polyphaga</taxon>
        <taxon>Scarabaeiformia</taxon>
        <taxon>Scarabaeidae</taxon>
        <taxon>Rutelinae</taxon>
        <taxon>Popillia</taxon>
    </lineage>
</organism>
<reference evidence="2 3" key="1">
    <citation type="journal article" date="2024" name="BMC Genomics">
        <title>De novo assembly and annotation of Popillia japonica's genome with initial clues to its potential as an invasive pest.</title>
        <authorList>
            <person name="Cucini C."/>
            <person name="Boschi S."/>
            <person name="Funari R."/>
            <person name="Cardaioli E."/>
            <person name="Iannotti N."/>
            <person name="Marturano G."/>
            <person name="Paoli F."/>
            <person name="Bruttini M."/>
            <person name="Carapelli A."/>
            <person name="Frati F."/>
            <person name="Nardi F."/>
        </authorList>
    </citation>
    <scope>NUCLEOTIDE SEQUENCE [LARGE SCALE GENOMIC DNA]</scope>
    <source>
        <strain evidence="2">DMR45628</strain>
    </source>
</reference>
<evidence type="ECO:0000313" key="3">
    <source>
        <dbReference type="Proteomes" id="UP001458880"/>
    </source>
</evidence>
<feature type="signal peptide" evidence="1">
    <location>
        <begin position="1"/>
        <end position="23"/>
    </location>
</feature>
<name>A0AAW1JV14_POPJA</name>
<comment type="caution">
    <text evidence="2">The sequence shown here is derived from an EMBL/GenBank/DDBJ whole genome shotgun (WGS) entry which is preliminary data.</text>
</comment>
<dbReference type="AlphaFoldDB" id="A0AAW1JV14"/>
<sequence>MPPCEQFFVLLTLLLFSCHKSLAIDCYQCSGTNNTNQFQCNEWLSSVAVPTTRTNFNDDSKVVSVRRGFVRL</sequence>
<proteinExistence type="predicted"/>
<accession>A0AAW1JV14</accession>
<dbReference type="Proteomes" id="UP001458880">
    <property type="component" value="Unassembled WGS sequence"/>
</dbReference>
<evidence type="ECO:0000313" key="2">
    <source>
        <dbReference type="EMBL" id="KAK9707887.1"/>
    </source>
</evidence>
<protein>
    <submittedName>
        <fullName evidence="2">Uncharacterized protein</fullName>
    </submittedName>
</protein>
<keyword evidence="3" id="KW-1185">Reference proteome</keyword>
<gene>
    <name evidence="2" type="ORF">QE152_g27558</name>
</gene>
<evidence type="ECO:0000256" key="1">
    <source>
        <dbReference type="SAM" id="SignalP"/>
    </source>
</evidence>
<dbReference type="EMBL" id="JASPKY010000340">
    <property type="protein sequence ID" value="KAK9707887.1"/>
    <property type="molecule type" value="Genomic_DNA"/>
</dbReference>